<reference evidence="2 3" key="1">
    <citation type="submission" date="2024-02" db="EMBL/GenBank/DDBJ databases">
        <authorList>
            <person name="Chen Y."/>
            <person name="Shah S."/>
            <person name="Dougan E. K."/>
            <person name="Thang M."/>
            <person name="Chan C."/>
        </authorList>
    </citation>
    <scope>NUCLEOTIDE SEQUENCE [LARGE SCALE GENOMIC DNA]</scope>
</reference>
<proteinExistence type="predicted"/>
<keyword evidence="1" id="KW-0677">Repeat</keyword>
<keyword evidence="3" id="KW-1185">Reference proteome</keyword>
<organism evidence="2 3">
    <name type="scientific">Durusdinium trenchii</name>
    <dbReference type="NCBI Taxonomy" id="1381693"/>
    <lineage>
        <taxon>Eukaryota</taxon>
        <taxon>Sar</taxon>
        <taxon>Alveolata</taxon>
        <taxon>Dinophyceae</taxon>
        <taxon>Suessiales</taxon>
        <taxon>Symbiodiniaceae</taxon>
        <taxon>Durusdinium</taxon>
    </lineage>
</organism>
<dbReference type="InterPro" id="IPR003409">
    <property type="entry name" value="MORN"/>
</dbReference>
<dbReference type="PANTHER" id="PTHR23084:SF263">
    <property type="entry name" value="MORN REPEAT-CONTAINING PROTEIN 1"/>
    <property type="match status" value="1"/>
</dbReference>
<dbReference type="Proteomes" id="UP001642464">
    <property type="component" value="Unassembled WGS sequence"/>
</dbReference>
<evidence type="ECO:0000256" key="1">
    <source>
        <dbReference type="ARBA" id="ARBA00022737"/>
    </source>
</evidence>
<evidence type="ECO:0000313" key="3">
    <source>
        <dbReference type="Proteomes" id="UP001642464"/>
    </source>
</evidence>
<dbReference type="SMART" id="SM00698">
    <property type="entry name" value="MORN"/>
    <property type="match status" value="3"/>
</dbReference>
<feature type="non-terminal residue" evidence="2">
    <location>
        <position position="1"/>
    </location>
</feature>
<dbReference type="EMBL" id="CAXAMM010042274">
    <property type="protein sequence ID" value="CAK9103929.1"/>
    <property type="molecule type" value="Genomic_DNA"/>
</dbReference>
<dbReference type="Gene3D" id="2.20.110.10">
    <property type="entry name" value="Histone H3 K4-specific methyltransferase SET7/9 N-terminal domain"/>
    <property type="match status" value="1"/>
</dbReference>
<comment type="caution">
    <text evidence="2">The sequence shown here is derived from an EMBL/GenBank/DDBJ whole genome shotgun (WGS) entry which is preliminary data.</text>
</comment>
<name>A0ABP0RUE7_9DINO</name>
<gene>
    <name evidence="2" type="ORF">SCF082_LOCUS48529</name>
</gene>
<dbReference type="Pfam" id="PF02493">
    <property type="entry name" value="MORN"/>
    <property type="match status" value="3"/>
</dbReference>
<accession>A0ABP0RUE7</accession>
<dbReference type="PANTHER" id="PTHR23084">
    <property type="entry name" value="PHOSPHATIDYLINOSITOL-4-PHOSPHATE 5-KINASE RELATED"/>
    <property type="match status" value="1"/>
</dbReference>
<protein>
    <submittedName>
        <fullName evidence="2">Radial spoke head 10 homolog B</fullName>
    </submittedName>
</protein>
<evidence type="ECO:0000313" key="2">
    <source>
        <dbReference type="EMBL" id="CAK9103929.1"/>
    </source>
</evidence>
<dbReference type="SUPFAM" id="SSF82185">
    <property type="entry name" value="Histone H3 K4-specific methyltransferase SET7/9 N-terminal domain"/>
    <property type="match status" value="1"/>
</dbReference>
<sequence>AIWLKEAGATKSAVFLPMGSKRCFRNGGEVYYGEVHELEDGTCLRHGFGHQIFTAQAAKTGKQVIYGRYEGSWREGGLTGSGTFSWSDGTVYEGFFVDGCPHGHGRIQWPEGTVYDGNWNFGELHGQGTFICGYRHVESHGIFWRNCLRDHNGHWINKIKQREELRQQHLKINAYPTNRFVIPVHFCSTSELLEQALAVSQQPPHLIPFLLATHSTTGRAPPLDFVEDTDLGCSVESTVHIGYAAAEKIRARDTDSLFQKAIGTALREARPFTLIWGDDEPVSGTEPAAMDLWDLENSRPIAEKWSLKNFFSPLVLPTDIFDLQHFQCTGLAKSFLQNTEDQLLGELQKDSQEEVDPAHPAIQPPPLLHPLRVLLMSLKRIPDVCEEESVRKHVIARFSSALPVHRIAVFVAC</sequence>